<dbReference type="Pfam" id="PF02254">
    <property type="entry name" value="TrkA_N"/>
    <property type="match status" value="1"/>
</dbReference>
<dbReference type="KEGG" id="omr:OXIME_000284"/>
<dbReference type="PANTHER" id="PTHR43833:SF9">
    <property type="entry name" value="POTASSIUM CHANNEL PROTEIN YUGO-RELATED"/>
    <property type="match status" value="1"/>
</dbReference>
<evidence type="ECO:0000256" key="1">
    <source>
        <dbReference type="ARBA" id="ARBA00004651"/>
    </source>
</evidence>
<keyword evidence="2" id="KW-1133">Transmembrane helix</keyword>
<evidence type="ECO:0000313" key="4">
    <source>
        <dbReference type="EMBL" id="WYX99742.1"/>
    </source>
</evidence>
<dbReference type="InterPro" id="IPR013099">
    <property type="entry name" value="K_chnl_dom"/>
</dbReference>
<keyword evidence="2" id="KW-0472">Membrane</keyword>
<dbReference type="InterPro" id="IPR050721">
    <property type="entry name" value="Trk_Ktr_HKT_K-transport"/>
</dbReference>
<dbReference type="Proteomes" id="UP001451606">
    <property type="component" value="Chromosome"/>
</dbReference>
<dbReference type="RefSeq" id="WP_393971705.1">
    <property type="nucleotide sequence ID" value="NZ_CP133772.1"/>
</dbReference>
<dbReference type="Pfam" id="PF07885">
    <property type="entry name" value="Ion_trans_2"/>
    <property type="match status" value="1"/>
</dbReference>
<dbReference type="GO" id="GO:0006813">
    <property type="term" value="P:potassium ion transport"/>
    <property type="evidence" value="ECO:0007669"/>
    <property type="project" value="InterPro"/>
</dbReference>
<comment type="subcellular location">
    <subcellularLocation>
        <location evidence="1">Cell membrane</location>
        <topology evidence="1">Multi-pass membrane protein</topology>
    </subcellularLocation>
</comment>
<evidence type="ECO:0000256" key="2">
    <source>
        <dbReference type="SAM" id="Phobius"/>
    </source>
</evidence>
<dbReference type="AlphaFoldDB" id="A0AAX4NEF3"/>
<dbReference type="EMBL" id="CP133772">
    <property type="protein sequence ID" value="WYX99742.1"/>
    <property type="molecule type" value="Genomic_DNA"/>
</dbReference>
<evidence type="ECO:0000259" key="3">
    <source>
        <dbReference type="PROSITE" id="PS51201"/>
    </source>
</evidence>
<accession>A0AAX4NEF3</accession>
<dbReference type="SUPFAM" id="SSF81324">
    <property type="entry name" value="Voltage-gated potassium channels"/>
    <property type="match status" value="1"/>
</dbReference>
<feature type="transmembrane region" description="Helical" evidence="2">
    <location>
        <begin position="16"/>
        <end position="35"/>
    </location>
</feature>
<reference evidence="4 5" key="1">
    <citation type="submission" date="2023-09" db="EMBL/GenBank/DDBJ databases">
        <authorList>
            <person name="Golyshina O.V."/>
            <person name="Lunev E.A."/>
            <person name="Bargiela R."/>
            <person name="Gaines M.C."/>
            <person name="Daum B."/>
            <person name="Bale N.J."/>
            <person name="Koenen M."/>
            <person name="Sinninghe Damst J.S."/>
            <person name="Yakimov M."/>
            <person name="Golyshin P.N."/>
        </authorList>
    </citation>
    <scope>NUCLEOTIDE SEQUENCE [LARGE SCALE GENOMIC DNA]</scope>
    <source>
        <strain evidence="4 5">M1</strain>
    </source>
</reference>
<keyword evidence="4" id="KW-0406">Ion transport</keyword>
<organism evidence="4 5">
    <name type="scientific">Oxyplasma meridianum</name>
    <dbReference type="NCBI Taxonomy" id="3073602"/>
    <lineage>
        <taxon>Archaea</taxon>
        <taxon>Methanobacteriati</taxon>
        <taxon>Thermoplasmatota</taxon>
        <taxon>Thermoplasmata</taxon>
        <taxon>Thermoplasmatales</taxon>
        <taxon>Thermoplasmataceae</taxon>
        <taxon>Oxyplasma</taxon>
    </lineage>
</organism>
<keyword evidence="4" id="KW-0813">Transport</keyword>
<dbReference type="GO" id="GO:0005886">
    <property type="term" value="C:plasma membrane"/>
    <property type="evidence" value="ECO:0007669"/>
    <property type="project" value="UniProtKB-SubCell"/>
</dbReference>
<dbReference type="GeneID" id="95967008"/>
<dbReference type="InterPro" id="IPR003148">
    <property type="entry name" value="RCK_N"/>
</dbReference>
<sequence>MAKSPLWSLLPKGLKISVLIFILVLIAGTIGFHLIQGRTLFTSLYWTVETVTTVGYGDILPTGIAGRGFAIGIMLMGVSLGLYALSSMVGFMVSGEFSRVRKVVNLNIQLENIKDHVIICGYGRVGRKAAEKMDRLGLKYVIVDKNRDVYNTPENGHRLFVSGDATIGSVLSRAGIARASFIISCIPDDSVNLYIIMEAVEMNPKIKTIVRASREESIKRYRKVGVTEVILPEEVAADQMVNFIVDDLSS</sequence>
<protein>
    <submittedName>
        <fullName evidence="4">Potassium channel family protein</fullName>
    </submittedName>
</protein>
<feature type="transmembrane region" description="Helical" evidence="2">
    <location>
        <begin position="69"/>
        <end position="93"/>
    </location>
</feature>
<gene>
    <name evidence="4" type="ORF">OXIME_000284</name>
</gene>
<proteinExistence type="predicted"/>
<dbReference type="Gene3D" id="3.40.50.720">
    <property type="entry name" value="NAD(P)-binding Rossmann-like Domain"/>
    <property type="match status" value="1"/>
</dbReference>
<dbReference type="Gene3D" id="1.10.287.70">
    <property type="match status" value="1"/>
</dbReference>
<feature type="domain" description="RCK N-terminal" evidence="3">
    <location>
        <begin position="114"/>
        <end position="231"/>
    </location>
</feature>
<keyword evidence="2" id="KW-0812">Transmembrane</keyword>
<dbReference type="GO" id="GO:0034220">
    <property type="term" value="P:monoatomic ion transmembrane transport"/>
    <property type="evidence" value="ECO:0007669"/>
    <property type="project" value="UniProtKB-KW"/>
</dbReference>
<keyword evidence="4" id="KW-0407">Ion channel</keyword>
<dbReference type="PANTHER" id="PTHR43833">
    <property type="entry name" value="POTASSIUM CHANNEL PROTEIN 2-RELATED-RELATED"/>
    <property type="match status" value="1"/>
</dbReference>
<name>A0AAX4NEF3_9ARCH</name>
<dbReference type="SUPFAM" id="SSF51735">
    <property type="entry name" value="NAD(P)-binding Rossmann-fold domains"/>
    <property type="match status" value="1"/>
</dbReference>
<dbReference type="InterPro" id="IPR036291">
    <property type="entry name" value="NAD(P)-bd_dom_sf"/>
</dbReference>
<dbReference type="PROSITE" id="PS51201">
    <property type="entry name" value="RCK_N"/>
    <property type="match status" value="1"/>
</dbReference>
<keyword evidence="5" id="KW-1185">Reference proteome</keyword>
<evidence type="ECO:0000313" key="5">
    <source>
        <dbReference type="Proteomes" id="UP001451606"/>
    </source>
</evidence>